<proteinExistence type="predicted"/>
<dbReference type="GeneID" id="65072324"/>
<sequence length="337" mass="38752">MNESYNISQVENSNFGERKHKLKQDFKKIVEVDILEGMSRELTSFKQDVFSAIDDVKKNLVVIILIAPAAGVLILELNTIEEILEDLDKKLQRGIESLHDSLDNVIKEMFKNLDHDFEDGVTEEMMKHLNVVNNNINFVKKQNDVYGEQITDIKNIMSHQDATVMDGNLSINYSGEHMISGQVQSSNYLTRKMTILKNHIDNAVNKISDYVQETYNNYFEPVLNYILEVIHSVETAVRHIYEISSLIYKSGMKIKIKAMGINVDEIDKMLEVLKSKLKNLDEFLNNLKIASPILENHLDDIVRNMKPLIVNQIFEPSHYDDMFISRKALTPVFSSVL</sequence>
<keyword evidence="2" id="KW-1185">Reference proteome</keyword>
<evidence type="ECO:0000313" key="1">
    <source>
        <dbReference type="EMBL" id="BCD56313.1"/>
    </source>
</evidence>
<accession>A0A6F8Z5T8</accession>
<organism evidence="1 2">
    <name type="scientific">Staphylococcus phage vB_SauS_JS02</name>
    <dbReference type="NCBI Taxonomy" id="2726708"/>
    <lineage>
        <taxon>Viruses</taxon>
        <taxon>Duplodnaviria</taxon>
        <taxon>Heunggongvirae</taxon>
        <taxon>Uroviricota</taxon>
        <taxon>Caudoviricetes</taxon>
        <taxon>Triavirus</taxon>
        <taxon>Triavirus JS02</taxon>
    </lineage>
</organism>
<protein>
    <submittedName>
        <fullName evidence="1">Uncharacterized protein</fullName>
    </submittedName>
</protein>
<dbReference type="EMBL" id="LC541428">
    <property type="protein sequence ID" value="BCD56313.1"/>
    <property type="molecule type" value="Genomic_DNA"/>
</dbReference>
<dbReference type="KEGG" id="vg:65072324"/>
<dbReference type="Proteomes" id="UP000503113">
    <property type="component" value="Segment"/>
</dbReference>
<reference evidence="1 2" key="1">
    <citation type="submission" date="2020-04" db="EMBL/GenBank/DDBJ databases">
        <title>Isolation and characterization a novel phage infecting S. aureus.</title>
        <authorList>
            <person name="Zhang L."/>
            <person name="Hou X."/>
            <person name="Wang H."/>
            <person name="Wang R."/>
            <person name="Soleimani-Delfan A."/>
            <person name="Shahin K."/>
        </authorList>
    </citation>
    <scope>NUCLEOTIDE SEQUENCE [LARGE SCALE GENOMIC DNA]</scope>
    <source>
        <strain evidence="2">vB_SauS_JS02</strain>
    </source>
</reference>
<name>A0A6F8Z5T8_9CAUD</name>
<evidence type="ECO:0000313" key="2">
    <source>
        <dbReference type="Proteomes" id="UP000503113"/>
    </source>
</evidence>
<dbReference type="RefSeq" id="YP_010083244.1">
    <property type="nucleotide sequence ID" value="NC_055040.1"/>
</dbReference>